<keyword evidence="4 7" id="KW-1133">Transmembrane helix</keyword>
<keyword evidence="5 7" id="KW-0472">Membrane</keyword>
<evidence type="ECO:0000313" key="9">
    <source>
        <dbReference type="EMBL" id="KGJ51937.1"/>
    </source>
</evidence>
<comment type="caution">
    <text evidence="9">The sequence shown here is derived from an EMBL/GenBank/DDBJ whole genome shotgun (WGS) entry which is preliminary data.</text>
</comment>
<feature type="region of interest" description="Disordered" evidence="6">
    <location>
        <begin position="65"/>
        <end position="84"/>
    </location>
</feature>
<sequence>MSLFERAWLYITRKRGKTLIMFCILFAMASGILSGISIKKAAQAAMQQARESVGGSFTMNLNYDESNPNVKREETSNAFGSGVRLENTGSPLTEKITNQLKEIKGVKAVNGNAVAMLEDNGLKAIKPQKDNDFSISVSGEGTAALPNFQLGINMDSTLDAMFQNKRIKLVEGRHIQSGDKRKLLMHKALAEKNKLKLGDKVPLKLRERDRNEKGLPDKAVEAEIVGFFETTAAEQNPISFMMPENNLITDTETGRLLLGTKQIEFESIYCLVKDPKQIDEVVNRVKALDLDWDQYLLDTNDEQYQQIAGSIEHLDEMVTLILSAVFIISCVILTLILSLWIKGRIYETGVLLSLGISKTGIVLQYICELMIIAVLAFGLSFLSGKAISQSLSERMMAQIQKQQENSQSANSISITGNSMRGGLHKEADEITELDVSVDAQELLLVYITGTVMIVISVLLSSAAVLRLKPKEILSKMS</sequence>
<keyword evidence="2" id="KW-1003">Cell membrane</keyword>
<evidence type="ECO:0000256" key="2">
    <source>
        <dbReference type="ARBA" id="ARBA00022475"/>
    </source>
</evidence>
<dbReference type="InterPro" id="IPR050250">
    <property type="entry name" value="Macrolide_Exporter_MacB"/>
</dbReference>
<comment type="subcellular location">
    <subcellularLocation>
        <location evidence="1">Cell membrane</location>
        <topology evidence="1">Multi-pass membrane protein</topology>
    </subcellularLocation>
</comment>
<feature type="transmembrane region" description="Helical" evidence="7">
    <location>
        <begin position="443"/>
        <end position="467"/>
    </location>
</feature>
<dbReference type="Proteomes" id="UP000030008">
    <property type="component" value="Unassembled WGS sequence"/>
</dbReference>
<dbReference type="PANTHER" id="PTHR30572:SF9">
    <property type="entry name" value="ABC TRANSPORTER PERMEASE PROTEIN"/>
    <property type="match status" value="1"/>
</dbReference>
<dbReference type="PANTHER" id="PTHR30572">
    <property type="entry name" value="MEMBRANE COMPONENT OF TRANSPORTER-RELATED"/>
    <property type="match status" value="1"/>
</dbReference>
<dbReference type="EMBL" id="JQIF01000092">
    <property type="protein sequence ID" value="KGJ51937.1"/>
    <property type="molecule type" value="Genomic_DNA"/>
</dbReference>
<reference evidence="9 10" key="1">
    <citation type="submission" date="2014-08" db="EMBL/GenBank/DDBJ databases">
        <title>Clostridium innocuum, an unnegligible vancomycin-resistant pathogen causing extra-intestinal infections.</title>
        <authorList>
            <person name="Feng Y."/>
            <person name="Chiu C.-H."/>
        </authorList>
    </citation>
    <scope>NUCLEOTIDE SEQUENCE [LARGE SCALE GENOMIC DNA]</scope>
    <source>
        <strain evidence="9 10">AN88</strain>
    </source>
</reference>
<evidence type="ECO:0000256" key="1">
    <source>
        <dbReference type="ARBA" id="ARBA00004651"/>
    </source>
</evidence>
<feature type="transmembrane region" description="Helical" evidence="7">
    <location>
        <begin position="362"/>
        <end position="382"/>
    </location>
</feature>
<protein>
    <recommendedName>
        <fullName evidence="8">ABC3 transporter permease C-terminal domain-containing protein</fullName>
    </recommendedName>
</protein>
<gene>
    <name evidence="9" type="ORF">CIAN88_17695</name>
</gene>
<dbReference type="GO" id="GO:0022857">
    <property type="term" value="F:transmembrane transporter activity"/>
    <property type="evidence" value="ECO:0007669"/>
    <property type="project" value="TreeGrafter"/>
</dbReference>
<feature type="domain" description="ABC3 transporter permease C-terminal" evidence="8">
    <location>
        <begin position="321"/>
        <end position="467"/>
    </location>
</feature>
<dbReference type="Pfam" id="PF02687">
    <property type="entry name" value="FtsX"/>
    <property type="match status" value="1"/>
</dbReference>
<evidence type="ECO:0000259" key="8">
    <source>
        <dbReference type="Pfam" id="PF02687"/>
    </source>
</evidence>
<evidence type="ECO:0000313" key="10">
    <source>
        <dbReference type="Proteomes" id="UP000030008"/>
    </source>
</evidence>
<dbReference type="InterPro" id="IPR003838">
    <property type="entry name" value="ABC3_permease_C"/>
</dbReference>
<evidence type="ECO:0000256" key="6">
    <source>
        <dbReference type="SAM" id="MobiDB-lite"/>
    </source>
</evidence>
<evidence type="ECO:0000256" key="3">
    <source>
        <dbReference type="ARBA" id="ARBA00022692"/>
    </source>
</evidence>
<feature type="transmembrane region" description="Helical" evidence="7">
    <location>
        <begin position="320"/>
        <end position="341"/>
    </location>
</feature>
<evidence type="ECO:0000256" key="7">
    <source>
        <dbReference type="SAM" id="Phobius"/>
    </source>
</evidence>
<organism evidence="9 10">
    <name type="scientific">Clostridium innocuum</name>
    <dbReference type="NCBI Taxonomy" id="1522"/>
    <lineage>
        <taxon>Bacteria</taxon>
        <taxon>Bacillati</taxon>
        <taxon>Bacillota</taxon>
        <taxon>Clostridia</taxon>
        <taxon>Eubacteriales</taxon>
        <taxon>Clostridiaceae</taxon>
        <taxon>Clostridium</taxon>
    </lineage>
</organism>
<proteinExistence type="predicted"/>
<name>A0A099I3Y0_CLOIN</name>
<feature type="transmembrane region" description="Helical" evidence="7">
    <location>
        <begin position="20"/>
        <end position="38"/>
    </location>
</feature>
<evidence type="ECO:0000256" key="5">
    <source>
        <dbReference type="ARBA" id="ARBA00023136"/>
    </source>
</evidence>
<evidence type="ECO:0000256" key="4">
    <source>
        <dbReference type="ARBA" id="ARBA00022989"/>
    </source>
</evidence>
<keyword evidence="3 7" id="KW-0812">Transmembrane</keyword>
<accession>A0A099I3Y0</accession>
<dbReference type="AlphaFoldDB" id="A0A099I3Y0"/>
<dbReference type="RefSeq" id="WP_044907107.1">
    <property type="nucleotide sequence ID" value="NZ_JQIF01000092.1"/>
</dbReference>
<dbReference type="GO" id="GO:0005886">
    <property type="term" value="C:plasma membrane"/>
    <property type="evidence" value="ECO:0007669"/>
    <property type="project" value="UniProtKB-SubCell"/>
</dbReference>